<dbReference type="PANTHER" id="PTHR47843">
    <property type="entry name" value="BTB DOMAIN-CONTAINING PROTEIN-RELATED"/>
    <property type="match status" value="1"/>
</dbReference>
<proteinExistence type="predicted"/>
<sequence length="224" mass="24925">MATNETNGTNGFSSQFTSEPFTVCVGPNKTAFHINRDILTKIPYFASLLSFPGIEPTKNNSCHLNTSVDTEDAFDMVAQYAYTSRYSPPDYLHLGWRAHSHAEVYVMAERLMMEDLMQVAVKQMAWALVNSTTADTIAHWERMTNTWKTESASMIAPECIVQVVGLIYSNTKDDEVVEQKTIVEVKGEGKGAAKESDPENEKKQGDAIKGHQVQIDTKTRGIPV</sequence>
<evidence type="ECO:0008006" key="4">
    <source>
        <dbReference type="Google" id="ProtNLM"/>
    </source>
</evidence>
<dbReference type="PANTHER" id="PTHR47843:SF2">
    <property type="entry name" value="BTB DOMAIN-CONTAINING PROTEIN"/>
    <property type="match status" value="1"/>
</dbReference>
<dbReference type="EMBL" id="ML220122">
    <property type="protein sequence ID" value="TGZ80915.1"/>
    <property type="molecule type" value="Genomic_DNA"/>
</dbReference>
<protein>
    <recommendedName>
        <fullName evidence="4">BTB domain-containing protein</fullName>
    </recommendedName>
</protein>
<feature type="region of interest" description="Disordered" evidence="1">
    <location>
        <begin position="186"/>
        <end position="224"/>
    </location>
</feature>
<evidence type="ECO:0000313" key="3">
    <source>
        <dbReference type="Proteomes" id="UP000298138"/>
    </source>
</evidence>
<accession>A0A4V3SIQ0</accession>
<keyword evidence="3" id="KW-1185">Reference proteome</keyword>
<dbReference type="InParanoid" id="A0A4V3SIQ0"/>
<organism evidence="2 3">
    <name type="scientific">Ascodesmis nigricans</name>
    <dbReference type="NCBI Taxonomy" id="341454"/>
    <lineage>
        <taxon>Eukaryota</taxon>
        <taxon>Fungi</taxon>
        <taxon>Dikarya</taxon>
        <taxon>Ascomycota</taxon>
        <taxon>Pezizomycotina</taxon>
        <taxon>Pezizomycetes</taxon>
        <taxon>Pezizales</taxon>
        <taxon>Ascodesmidaceae</taxon>
        <taxon>Ascodesmis</taxon>
    </lineage>
</organism>
<reference evidence="2 3" key="1">
    <citation type="submission" date="2019-04" db="EMBL/GenBank/DDBJ databases">
        <title>Comparative genomics and transcriptomics to analyze fruiting body development in filamentous ascomycetes.</title>
        <authorList>
            <consortium name="DOE Joint Genome Institute"/>
            <person name="Lutkenhaus R."/>
            <person name="Traeger S."/>
            <person name="Breuer J."/>
            <person name="Kuo A."/>
            <person name="Lipzen A."/>
            <person name="Pangilinan J."/>
            <person name="Dilworth D."/>
            <person name="Sandor L."/>
            <person name="Poggeler S."/>
            <person name="Barry K."/>
            <person name="Grigoriev I.V."/>
            <person name="Nowrousian M."/>
        </authorList>
    </citation>
    <scope>NUCLEOTIDE SEQUENCE [LARGE SCALE GENOMIC DNA]</scope>
    <source>
        <strain evidence="2 3">CBS 389.68</strain>
    </source>
</reference>
<evidence type="ECO:0000256" key="1">
    <source>
        <dbReference type="SAM" id="MobiDB-lite"/>
    </source>
</evidence>
<evidence type="ECO:0000313" key="2">
    <source>
        <dbReference type="EMBL" id="TGZ80915.1"/>
    </source>
</evidence>
<dbReference type="AlphaFoldDB" id="A0A4V3SIQ0"/>
<name>A0A4V3SIQ0_9PEZI</name>
<feature type="compositionally biased region" description="Basic and acidic residues" evidence="1">
    <location>
        <begin position="186"/>
        <end position="209"/>
    </location>
</feature>
<dbReference type="InterPro" id="IPR011333">
    <property type="entry name" value="SKP1/BTB/POZ_sf"/>
</dbReference>
<dbReference type="STRING" id="341454.A0A4V3SIQ0"/>
<dbReference type="SUPFAM" id="SSF54695">
    <property type="entry name" value="POZ domain"/>
    <property type="match status" value="1"/>
</dbReference>
<gene>
    <name evidence="2" type="ORF">EX30DRAFT_364262</name>
</gene>
<dbReference type="Gene3D" id="3.30.710.10">
    <property type="entry name" value="Potassium Channel Kv1.1, Chain A"/>
    <property type="match status" value="1"/>
</dbReference>
<dbReference type="Proteomes" id="UP000298138">
    <property type="component" value="Unassembled WGS sequence"/>
</dbReference>
<dbReference type="OrthoDB" id="6359816at2759"/>